<keyword evidence="2" id="KW-1185">Reference proteome</keyword>
<dbReference type="Proteomes" id="UP001472677">
    <property type="component" value="Unassembled WGS sequence"/>
</dbReference>
<protein>
    <submittedName>
        <fullName evidence="1">Uncharacterized protein</fullName>
    </submittedName>
</protein>
<comment type="caution">
    <text evidence="1">The sequence shown here is derived from an EMBL/GenBank/DDBJ whole genome shotgun (WGS) entry which is preliminary data.</text>
</comment>
<evidence type="ECO:0000313" key="2">
    <source>
        <dbReference type="Proteomes" id="UP001472677"/>
    </source>
</evidence>
<dbReference type="EMBL" id="JBBPBM010000031">
    <property type="protein sequence ID" value="KAK8534621.1"/>
    <property type="molecule type" value="Genomic_DNA"/>
</dbReference>
<proteinExistence type="predicted"/>
<reference evidence="1 2" key="1">
    <citation type="journal article" date="2024" name="G3 (Bethesda)">
        <title>Genome assembly of Hibiscus sabdariffa L. provides insights into metabolisms of medicinal natural products.</title>
        <authorList>
            <person name="Kim T."/>
        </authorList>
    </citation>
    <scope>NUCLEOTIDE SEQUENCE [LARGE SCALE GENOMIC DNA]</scope>
    <source>
        <strain evidence="1">TK-2024</strain>
        <tissue evidence="1">Old leaves</tissue>
    </source>
</reference>
<accession>A0ABR2DC92</accession>
<organism evidence="1 2">
    <name type="scientific">Hibiscus sabdariffa</name>
    <name type="common">roselle</name>
    <dbReference type="NCBI Taxonomy" id="183260"/>
    <lineage>
        <taxon>Eukaryota</taxon>
        <taxon>Viridiplantae</taxon>
        <taxon>Streptophyta</taxon>
        <taxon>Embryophyta</taxon>
        <taxon>Tracheophyta</taxon>
        <taxon>Spermatophyta</taxon>
        <taxon>Magnoliopsida</taxon>
        <taxon>eudicotyledons</taxon>
        <taxon>Gunneridae</taxon>
        <taxon>Pentapetalae</taxon>
        <taxon>rosids</taxon>
        <taxon>malvids</taxon>
        <taxon>Malvales</taxon>
        <taxon>Malvaceae</taxon>
        <taxon>Malvoideae</taxon>
        <taxon>Hibiscus</taxon>
    </lineage>
</organism>
<sequence length="132" mass="14414">MLRQYGPWMRAPMETKRPPPYQRRGIVYCHFMVIKDASSTKVSQPPLQQSAAIKAPNLGVGISNKELDELAKIVDELSVDSTLFEGPTAAPMVAIYRRKKPLELMLIAGIEPGSSSKGVDGDLSAQNKLSMG</sequence>
<evidence type="ECO:0000313" key="1">
    <source>
        <dbReference type="EMBL" id="KAK8534621.1"/>
    </source>
</evidence>
<gene>
    <name evidence="1" type="ORF">V6N12_057265</name>
</gene>
<name>A0ABR2DC92_9ROSI</name>